<sequence>MKKAEINIEIMNILKSNDFWDRIVIDEFNKRIVGEIKSREIIFMCAMGSLVKNCSYTSFNLLMHSESSAGKDYITKNVLKIIPSAYYFTRTRISPTVLNYWRPFKKIGLDSWEGCVLYLPDISEPVLNSDAMKLLCSDGSHITITEKGEARDIEIKGKPVIFSTTATTSPSEEILNRFSIVHLDESEEQTKRIMKMQSKRMIQGLTNEYNSQIKQALCALKRYEVKIPFADKIVEVFPSKRISERRNFERFFDFIKAITCVHQYQRFFDGEYLIAELEDYDKAKDIFMNIQQGISSIPLNMRQKEIVEVLKDNTEMLFVAEIHKKLRRYIFIGNLRPHLESLVNLKVVDKYFDVDSLGREIIKYKLSEEYLNFKPIILPNGIELDSYNSSSNSSSSSNSNSNKI</sequence>
<name>A0A0F9PSC5_9ZZZZ</name>
<accession>A0A0F9PSC5</accession>
<evidence type="ECO:0000313" key="1">
    <source>
        <dbReference type="EMBL" id="KKN34610.1"/>
    </source>
</evidence>
<proteinExistence type="predicted"/>
<comment type="caution">
    <text evidence="1">The sequence shown here is derived from an EMBL/GenBank/DDBJ whole genome shotgun (WGS) entry which is preliminary data.</text>
</comment>
<reference evidence="1" key="1">
    <citation type="journal article" date="2015" name="Nature">
        <title>Complex archaea that bridge the gap between prokaryotes and eukaryotes.</title>
        <authorList>
            <person name="Spang A."/>
            <person name="Saw J.H."/>
            <person name="Jorgensen S.L."/>
            <person name="Zaremba-Niedzwiedzka K."/>
            <person name="Martijn J."/>
            <person name="Lind A.E."/>
            <person name="van Eijk R."/>
            <person name="Schleper C."/>
            <person name="Guy L."/>
            <person name="Ettema T.J."/>
        </authorList>
    </citation>
    <scope>NUCLEOTIDE SEQUENCE</scope>
</reference>
<organism evidence="1">
    <name type="scientific">marine sediment metagenome</name>
    <dbReference type="NCBI Taxonomy" id="412755"/>
    <lineage>
        <taxon>unclassified sequences</taxon>
        <taxon>metagenomes</taxon>
        <taxon>ecological metagenomes</taxon>
    </lineage>
</organism>
<protein>
    <submittedName>
        <fullName evidence="1">Uncharacterized protein</fullName>
    </submittedName>
</protein>
<dbReference type="EMBL" id="LAZR01002095">
    <property type="protein sequence ID" value="KKN34610.1"/>
    <property type="molecule type" value="Genomic_DNA"/>
</dbReference>
<dbReference type="AlphaFoldDB" id="A0A0F9PSC5"/>
<gene>
    <name evidence="1" type="ORF">LCGC14_0792000</name>
</gene>